<accession>A0A2C6MAW2</accession>
<gene>
    <name evidence="1" type="ORF">P378_18075</name>
</gene>
<evidence type="ECO:0000313" key="1">
    <source>
        <dbReference type="EMBL" id="PHJ37148.1"/>
    </source>
</evidence>
<keyword evidence="2" id="KW-1185">Reference proteome</keyword>
<reference evidence="1 2" key="1">
    <citation type="submission" date="2013-09" db="EMBL/GenBank/DDBJ databases">
        <title>Biodegradation of hydrocarbons in the deep terrestrial subsurface : characterization of a microbial consortium composed of two Desulfotomaculum species originating from a deep geological formation.</title>
        <authorList>
            <person name="Aullo T."/>
            <person name="Berlendis S."/>
            <person name="Lascourreges J.-F."/>
            <person name="Dessort D."/>
            <person name="Saint-Laurent S."/>
            <person name="Schraauwers B."/>
            <person name="Mas J."/>
            <person name="Magot M."/>
            <person name="Ranchou-Peyruse A."/>
        </authorList>
    </citation>
    <scope>NUCLEOTIDE SEQUENCE [LARGE SCALE GENOMIC DNA]</scope>
    <source>
        <strain evidence="1 2">Bs107</strain>
    </source>
</reference>
<organism evidence="1 2">
    <name type="scientific">Desulforamulus profundi</name>
    <dbReference type="NCBI Taxonomy" id="1383067"/>
    <lineage>
        <taxon>Bacteria</taxon>
        <taxon>Bacillati</taxon>
        <taxon>Bacillota</taxon>
        <taxon>Clostridia</taxon>
        <taxon>Eubacteriales</taxon>
        <taxon>Peptococcaceae</taxon>
        <taxon>Desulforamulus</taxon>
    </lineage>
</organism>
<name>A0A2C6MAW2_9FIRM</name>
<dbReference type="Proteomes" id="UP000222564">
    <property type="component" value="Unassembled WGS sequence"/>
</dbReference>
<dbReference type="AlphaFoldDB" id="A0A2C6MAW2"/>
<comment type="caution">
    <text evidence="1">The sequence shown here is derived from an EMBL/GenBank/DDBJ whole genome shotgun (WGS) entry which is preliminary data.</text>
</comment>
<protein>
    <submittedName>
        <fullName evidence="1">Uncharacterized protein</fullName>
    </submittedName>
</protein>
<sequence length="59" mass="6651">MFSGKKIPCYFSVIKKVAGSGKYNKDIFGQQISANLACMGGSKRNLYFNICLNMLFLKY</sequence>
<proteinExistence type="predicted"/>
<evidence type="ECO:0000313" key="2">
    <source>
        <dbReference type="Proteomes" id="UP000222564"/>
    </source>
</evidence>
<dbReference type="EMBL" id="AWQQ01000116">
    <property type="protein sequence ID" value="PHJ37148.1"/>
    <property type="molecule type" value="Genomic_DNA"/>
</dbReference>